<protein>
    <recommendedName>
        <fullName evidence="7">Late embryogenesis abundant protein LEA-2 subgroup domain-containing protein</fullName>
    </recommendedName>
</protein>
<dbReference type="OMA" id="VGRISMP"/>
<keyword evidence="2 6" id="KW-0812">Transmembrane</keyword>
<dbReference type="InterPro" id="IPR004864">
    <property type="entry name" value="LEA_2"/>
</dbReference>
<gene>
    <name evidence="8" type="ORF">EUTSA_v10010532mg</name>
</gene>
<feature type="compositionally biased region" description="Basic and acidic residues" evidence="5">
    <location>
        <begin position="60"/>
        <end position="70"/>
    </location>
</feature>
<dbReference type="AlphaFoldDB" id="V4L420"/>
<name>V4L420_EUTSA</name>
<dbReference type="PANTHER" id="PTHR31234">
    <property type="entry name" value="LATE EMBRYOGENESIS ABUNDANT (LEA) HYDROXYPROLINE-RICH GLYCOPROTEIN FAMILY"/>
    <property type="match status" value="1"/>
</dbReference>
<evidence type="ECO:0000256" key="4">
    <source>
        <dbReference type="ARBA" id="ARBA00023136"/>
    </source>
</evidence>
<reference evidence="8 9" key="1">
    <citation type="journal article" date="2013" name="Front. Plant Sci.">
        <title>The Reference Genome of the Halophytic Plant Eutrema salsugineum.</title>
        <authorList>
            <person name="Yang R."/>
            <person name="Jarvis D.E."/>
            <person name="Chen H."/>
            <person name="Beilstein M.A."/>
            <person name="Grimwood J."/>
            <person name="Jenkins J."/>
            <person name="Shu S."/>
            <person name="Prochnik S."/>
            <person name="Xin M."/>
            <person name="Ma C."/>
            <person name="Schmutz J."/>
            <person name="Wing R.A."/>
            <person name="Mitchell-Olds T."/>
            <person name="Schumaker K.S."/>
            <person name="Wang X."/>
        </authorList>
    </citation>
    <scope>NUCLEOTIDE SEQUENCE [LARGE SCALE GENOMIC DNA]</scope>
</reference>
<comment type="subcellular location">
    <subcellularLocation>
        <location evidence="1">Membrane</location>
        <topology evidence="1">Single-pass membrane protein</topology>
    </subcellularLocation>
</comment>
<evidence type="ECO:0000256" key="5">
    <source>
        <dbReference type="SAM" id="MobiDB-lite"/>
    </source>
</evidence>
<feature type="compositionally biased region" description="Basic and acidic residues" evidence="5">
    <location>
        <begin position="78"/>
        <end position="99"/>
    </location>
</feature>
<evidence type="ECO:0000256" key="2">
    <source>
        <dbReference type="ARBA" id="ARBA00022692"/>
    </source>
</evidence>
<evidence type="ECO:0000256" key="6">
    <source>
        <dbReference type="SAM" id="Phobius"/>
    </source>
</evidence>
<accession>V4L420</accession>
<evidence type="ECO:0000259" key="7">
    <source>
        <dbReference type="Pfam" id="PF03168"/>
    </source>
</evidence>
<dbReference type="EMBL" id="KI517435">
    <property type="protein sequence ID" value="ESQ45060.1"/>
    <property type="molecule type" value="Genomic_DNA"/>
</dbReference>
<feature type="domain" description="Late embryogenesis abundant protein LEA-2 subgroup" evidence="7">
    <location>
        <begin position="212"/>
        <end position="309"/>
    </location>
</feature>
<proteinExistence type="predicted"/>
<dbReference type="Pfam" id="PF03168">
    <property type="entry name" value="LEA_2"/>
    <property type="match status" value="1"/>
</dbReference>
<evidence type="ECO:0000256" key="3">
    <source>
        <dbReference type="ARBA" id="ARBA00022989"/>
    </source>
</evidence>
<dbReference type="PANTHER" id="PTHR31234:SF65">
    <property type="entry name" value="LATE EMBRYOGENESIS ABUNDANT PROTEIN, LEA_2 SUBGROUP"/>
    <property type="match status" value="1"/>
</dbReference>
<feature type="region of interest" description="Disordered" evidence="5">
    <location>
        <begin position="1"/>
        <end position="21"/>
    </location>
</feature>
<dbReference type="GO" id="GO:0098542">
    <property type="term" value="P:defense response to other organism"/>
    <property type="evidence" value="ECO:0007669"/>
    <property type="project" value="InterPro"/>
</dbReference>
<keyword evidence="3 6" id="KW-1133">Transmembrane helix</keyword>
<feature type="region of interest" description="Disordered" evidence="5">
    <location>
        <begin position="54"/>
        <end position="110"/>
    </location>
</feature>
<dbReference type="GO" id="GO:0016020">
    <property type="term" value="C:membrane"/>
    <property type="evidence" value="ECO:0007669"/>
    <property type="project" value="UniProtKB-SubCell"/>
</dbReference>
<organism evidence="8 9">
    <name type="scientific">Eutrema salsugineum</name>
    <name type="common">Saltwater cress</name>
    <name type="synonym">Sisymbrium salsugineum</name>
    <dbReference type="NCBI Taxonomy" id="72664"/>
    <lineage>
        <taxon>Eukaryota</taxon>
        <taxon>Viridiplantae</taxon>
        <taxon>Streptophyta</taxon>
        <taxon>Embryophyta</taxon>
        <taxon>Tracheophyta</taxon>
        <taxon>Spermatophyta</taxon>
        <taxon>Magnoliopsida</taxon>
        <taxon>eudicotyledons</taxon>
        <taxon>Gunneridae</taxon>
        <taxon>Pentapetalae</taxon>
        <taxon>rosids</taxon>
        <taxon>malvids</taxon>
        <taxon>Brassicales</taxon>
        <taxon>Brassicaceae</taxon>
        <taxon>Eutremeae</taxon>
        <taxon>Eutrema</taxon>
    </lineage>
</organism>
<dbReference type="eggNOG" id="ENOG502RZ37">
    <property type="taxonomic scope" value="Eukaryota"/>
</dbReference>
<sequence length="332" mass="37233">MRKKREYAAQFSGSERRNLQRKTRSDGYYIPTVTNSDILFDLYVIKNLVTNPCTNSPLLEEGKRKTTERKIKNKNNCKKREEKRTRKRNREEEGVEKKIMSSFSMKSDDKKEKPAVAMLAAEAPKTNAAMETQSANGGGRKTRKRNRKICICITLLIIILVIFIVLLVLALTLFKAKRPITTIDSVAVDRFQASVDPLALKVNLNLTLRVDFSLKNPNRVGFSYDSSSALLNYRGQLIGEAPLPASRIGPEKTKAMNLTLTLMADRLLAESQLLSDVMAGVIPLNTFVKVAGKVSVLNIFKIKVQSSTSCDLNISVSNRNVTSRHCKYSTKL</sequence>
<evidence type="ECO:0000256" key="1">
    <source>
        <dbReference type="ARBA" id="ARBA00004167"/>
    </source>
</evidence>
<dbReference type="InterPro" id="IPR044839">
    <property type="entry name" value="NDR1-like"/>
</dbReference>
<dbReference type="SUPFAM" id="SSF117070">
    <property type="entry name" value="LEA14-like"/>
    <property type="match status" value="1"/>
</dbReference>
<dbReference type="Proteomes" id="UP000030689">
    <property type="component" value="Unassembled WGS sequence"/>
</dbReference>
<feature type="transmembrane region" description="Helical" evidence="6">
    <location>
        <begin position="149"/>
        <end position="174"/>
    </location>
</feature>
<keyword evidence="9" id="KW-1185">Reference proteome</keyword>
<evidence type="ECO:0000313" key="8">
    <source>
        <dbReference type="EMBL" id="ESQ45060.1"/>
    </source>
</evidence>
<dbReference type="KEGG" id="eus:EUTSA_v10010532mg"/>
<dbReference type="Gene3D" id="2.60.40.1820">
    <property type="match status" value="1"/>
</dbReference>
<dbReference type="STRING" id="72664.V4L420"/>
<dbReference type="Gramene" id="ESQ45060">
    <property type="protein sequence ID" value="ESQ45060"/>
    <property type="gene ID" value="EUTSA_v10010532mg"/>
</dbReference>
<keyword evidence="4 6" id="KW-0472">Membrane</keyword>
<evidence type="ECO:0000313" key="9">
    <source>
        <dbReference type="Proteomes" id="UP000030689"/>
    </source>
</evidence>